<dbReference type="GO" id="GO:0009653">
    <property type="term" value="P:anatomical structure morphogenesis"/>
    <property type="evidence" value="ECO:0007669"/>
    <property type="project" value="TreeGrafter"/>
</dbReference>
<name>A0A811JX65_9BILA</name>
<dbReference type="EMBL" id="CAJFDH010000001">
    <property type="protein sequence ID" value="CAD5207841.1"/>
    <property type="molecule type" value="Genomic_DNA"/>
</dbReference>
<dbReference type="Proteomes" id="UP000614601">
    <property type="component" value="Unassembled WGS sequence"/>
</dbReference>
<organism evidence="2 3">
    <name type="scientific">Bursaphelenchus okinawaensis</name>
    <dbReference type="NCBI Taxonomy" id="465554"/>
    <lineage>
        <taxon>Eukaryota</taxon>
        <taxon>Metazoa</taxon>
        <taxon>Ecdysozoa</taxon>
        <taxon>Nematoda</taxon>
        <taxon>Chromadorea</taxon>
        <taxon>Rhabditida</taxon>
        <taxon>Tylenchina</taxon>
        <taxon>Tylenchomorpha</taxon>
        <taxon>Aphelenchoidea</taxon>
        <taxon>Aphelenchoididae</taxon>
        <taxon>Bursaphelenchus</taxon>
    </lineage>
</organism>
<gene>
    <name evidence="2" type="ORF">BOKJ2_LOCUS2399</name>
</gene>
<dbReference type="Gene3D" id="1.25.10.10">
    <property type="entry name" value="Leucine-rich Repeat Variant"/>
    <property type="match status" value="1"/>
</dbReference>
<dbReference type="GO" id="GO:0005829">
    <property type="term" value="C:cytosol"/>
    <property type="evidence" value="ECO:0007669"/>
    <property type="project" value="TreeGrafter"/>
</dbReference>
<dbReference type="PANTHER" id="PTHR23312">
    <property type="entry name" value="ARMC5 ARMADILLO REPEAT-CONTAINING -RELATED"/>
    <property type="match status" value="1"/>
</dbReference>
<sequence length="869" mass="98745">MARTEAPTLRQLTTHLQNELEARNVVKLHQVIMKLKRRCASKHAVMELFMDDMNCYHWLLTAMDLLMGGEWDLQDNALGTVMFKELLSLIANLCHFTITAATELRKLNATIFPSNSLRLLESGLGFQNDTIIKAALLRLLGNLADYKETASLVTCCSSLLDKVAFMINDSDKLIYDAAIRVVRQLSKHRNYTKFVMMANCGYFMGVRINDKVLEVVNDTTLLGAMELMSKTGYAKDFGRQVSQSNCTDALLKLLYCQEAEDQELLKRWKLLIVHLTKVSFPLREMFNKKVIEQVVENGQIDCYLCNFLICFAEDAYGRSTLRTSGGLILILERMAATKSLNEQAEIVTSFRNFIHDAPGLSMICHRSQLLDLCLNLMGQVLKEKKIEHRADNEPEDQLEAAVRGELDSRLFSYEPPVKRAFILSNYRNSSYSPPQTYSPSISPRYPTSPLSAGSSSLSPLSSPPYCSREHSPSPAGSYFGYGSGAEDLLPKEQDKRITIINDCIWLYRFISHDDTQIVCLVQPKILSGFISYLAKYPSINDKLAHTLKGVARARLQITSLLEMRFPYMLIFELIKRPCMTKRFVQTCSDCAEKARSGFEILNDFVGEVDSPFGLGVLNSQINSLEKENHLYGLLNGLLLIKSPSRRNRFCERSKPLEGIFEYIKDVLENCSEAELEQNQLIKDMMAVLGFLIARRYLHKIVRKVEGTHDHRVDCQFQEAEADEPQVNLDEYDEKEFLIFIHYLTGCRDSECVQISDAKTCVSLLYMADKYLCTELSEEILRANGVARRKIDGDNLLFFLPVILSSWLYRDRFGDIVSLVFLKFSTTEQQVDSMKALVGNAVCVQLFVELLQSFVLKVAESTKSCVSWDF</sequence>
<dbReference type="AlphaFoldDB" id="A0A811JX65"/>
<proteinExistence type="predicted"/>
<dbReference type="Proteomes" id="UP000783686">
    <property type="component" value="Unassembled WGS sequence"/>
</dbReference>
<comment type="caution">
    <text evidence="2">The sequence shown here is derived from an EMBL/GenBank/DDBJ whole genome shotgun (WGS) entry which is preliminary data.</text>
</comment>
<feature type="region of interest" description="Disordered" evidence="1">
    <location>
        <begin position="430"/>
        <end position="456"/>
    </location>
</feature>
<dbReference type="EMBL" id="CAJFCW020000001">
    <property type="protein sequence ID" value="CAG9086712.1"/>
    <property type="molecule type" value="Genomic_DNA"/>
</dbReference>
<dbReference type="InterPro" id="IPR016024">
    <property type="entry name" value="ARM-type_fold"/>
</dbReference>
<dbReference type="InterPro" id="IPR011989">
    <property type="entry name" value="ARM-like"/>
</dbReference>
<evidence type="ECO:0000313" key="2">
    <source>
        <dbReference type="EMBL" id="CAD5207841.1"/>
    </source>
</evidence>
<evidence type="ECO:0000256" key="1">
    <source>
        <dbReference type="SAM" id="MobiDB-lite"/>
    </source>
</evidence>
<accession>A0A811JX65</accession>
<dbReference type="SUPFAM" id="SSF48371">
    <property type="entry name" value="ARM repeat"/>
    <property type="match status" value="1"/>
</dbReference>
<keyword evidence="3" id="KW-1185">Reference proteome</keyword>
<evidence type="ECO:0000313" key="3">
    <source>
        <dbReference type="Proteomes" id="UP000614601"/>
    </source>
</evidence>
<dbReference type="OrthoDB" id="5820640at2759"/>
<protein>
    <submittedName>
        <fullName evidence="2">Uncharacterized protein</fullName>
    </submittedName>
</protein>
<reference evidence="2" key="1">
    <citation type="submission" date="2020-09" db="EMBL/GenBank/DDBJ databases">
        <authorList>
            <person name="Kikuchi T."/>
        </authorList>
    </citation>
    <scope>NUCLEOTIDE SEQUENCE</scope>
    <source>
        <strain evidence="2">SH1</strain>
    </source>
</reference>
<dbReference type="PANTHER" id="PTHR23312:SF8">
    <property type="entry name" value="ARMADILLO REPEAT-CONTAINING PROTEIN 5"/>
    <property type="match status" value="1"/>
</dbReference>